<keyword evidence="6" id="KW-0418">Kinase</keyword>
<dbReference type="PROSITE" id="PS50011">
    <property type="entry name" value="PROTEIN_KINASE_DOM"/>
    <property type="match status" value="1"/>
</dbReference>
<proteinExistence type="inferred from homology"/>
<reference evidence="6" key="1">
    <citation type="submission" date="2023-10" db="EMBL/GenBank/DDBJ databases">
        <authorList>
            <person name="Noh H."/>
        </authorList>
    </citation>
    <scope>NUCLEOTIDE SEQUENCE</scope>
    <source>
        <strain evidence="6">DUCC4014</strain>
    </source>
</reference>
<gene>
    <name evidence="6" type="primary">Cdk20</name>
    <name evidence="6" type="ORF">LOC62_06G008301</name>
</gene>
<organism evidence="6 7">
    <name type="scientific">Vanrija pseudolonga</name>
    <dbReference type="NCBI Taxonomy" id="143232"/>
    <lineage>
        <taxon>Eukaryota</taxon>
        <taxon>Fungi</taxon>
        <taxon>Dikarya</taxon>
        <taxon>Basidiomycota</taxon>
        <taxon>Agaricomycotina</taxon>
        <taxon>Tremellomycetes</taxon>
        <taxon>Trichosporonales</taxon>
        <taxon>Trichosporonaceae</taxon>
        <taxon>Vanrija</taxon>
    </lineage>
</organism>
<evidence type="ECO:0000256" key="1">
    <source>
        <dbReference type="ARBA" id="ARBA00006485"/>
    </source>
</evidence>
<evidence type="ECO:0000256" key="2">
    <source>
        <dbReference type="ARBA" id="ARBA00022741"/>
    </source>
</evidence>
<evidence type="ECO:0000313" key="7">
    <source>
        <dbReference type="Proteomes" id="UP000827549"/>
    </source>
</evidence>
<evidence type="ECO:0000313" key="6">
    <source>
        <dbReference type="EMBL" id="WOO84789.1"/>
    </source>
</evidence>
<dbReference type="AlphaFoldDB" id="A0AAF0YIU5"/>
<dbReference type="InterPro" id="IPR000719">
    <property type="entry name" value="Prot_kinase_dom"/>
</dbReference>
<dbReference type="InterPro" id="IPR011009">
    <property type="entry name" value="Kinase-like_dom_sf"/>
</dbReference>
<keyword evidence="2" id="KW-0547">Nucleotide-binding</keyword>
<name>A0AAF0YIU5_9TREE</name>
<dbReference type="RefSeq" id="XP_062630815.1">
    <property type="nucleotide sequence ID" value="XM_062774831.1"/>
</dbReference>
<dbReference type="InterPro" id="IPR050108">
    <property type="entry name" value="CDK"/>
</dbReference>
<sequence>MASPSILARENLKVLAKGVQAVVVLVPAAEPQDPAATPRERAAARSVLKLVLGPENGVSASLRPHNPVKEVAALRKADHANVGSLPTAPLTRCQIIKLLDYSYDRKALEHIITLPLQALRLTEVLTASFAADERAYAAGSQPPQARVSLSLFVRTAQGLLSALAHLHAQGISHRDVKPANIMLSWGGEPVLKDFGTAWDEAGAGDDIDPDEQGGGKTAKGKPKTTAVGTGPYRAPELLFGPNDYDPRALDLWGAGATLAEFFRQTGPYPVEPDSGPDSSDEELGAAVAAVAALKIGRRPSPTDNERTPLFNAAYGDLGLAGSIFRILGTPTKDSWPTFDSLPDAHKMFFDERPAVPLASVLPGLNEEEEGDARADVVRVLGGLVRLEAAERTSAADALALLERTSLSPHAQDKAAAAFIDSLLDAEAVKFA</sequence>
<evidence type="ECO:0000256" key="3">
    <source>
        <dbReference type="ARBA" id="ARBA00022840"/>
    </source>
</evidence>
<dbReference type="Pfam" id="PF00069">
    <property type="entry name" value="Pkinase"/>
    <property type="match status" value="1"/>
</dbReference>
<protein>
    <submittedName>
        <fullName evidence="6">Cyclin-dependent kinase 20</fullName>
    </submittedName>
</protein>
<dbReference type="GO" id="GO:0005524">
    <property type="term" value="F:ATP binding"/>
    <property type="evidence" value="ECO:0007669"/>
    <property type="project" value="UniProtKB-KW"/>
</dbReference>
<evidence type="ECO:0000259" key="5">
    <source>
        <dbReference type="PROSITE" id="PS50011"/>
    </source>
</evidence>
<keyword evidence="6" id="KW-0808">Transferase</keyword>
<keyword evidence="7" id="KW-1185">Reference proteome</keyword>
<dbReference type="SUPFAM" id="SSF56112">
    <property type="entry name" value="Protein kinase-like (PK-like)"/>
    <property type="match status" value="1"/>
</dbReference>
<dbReference type="Gene3D" id="1.10.510.10">
    <property type="entry name" value="Transferase(Phosphotransferase) domain 1"/>
    <property type="match status" value="1"/>
</dbReference>
<feature type="compositionally biased region" description="Acidic residues" evidence="4">
    <location>
        <begin position="202"/>
        <end position="211"/>
    </location>
</feature>
<dbReference type="PANTHER" id="PTHR24056">
    <property type="entry name" value="CELL DIVISION PROTEIN KINASE"/>
    <property type="match status" value="1"/>
</dbReference>
<dbReference type="GeneID" id="87811468"/>
<keyword evidence="3" id="KW-0067">ATP-binding</keyword>
<feature type="domain" description="Protein kinase" evidence="5">
    <location>
        <begin position="9"/>
        <end position="406"/>
    </location>
</feature>
<accession>A0AAF0YIU5</accession>
<comment type="similarity">
    <text evidence="1">Belongs to the protein kinase superfamily. CMGC Ser/Thr protein kinase family. CDC2/CDKX subfamily.</text>
</comment>
<dbReference type="Proteomes" id="UP000827549">
    <property type="component" value="Chromosome 6"/>
</dbReference>
<feature type="region of interest" description="Disordered" evidence="4">
    <location>
        <begin position="201"/>
        <end position="229"/>
    </location>
</feature>
<dbReference type="GO" id="GO:0005634">
    <property type="term" value="C:nucleus"/>
    <property type="evidence" value="ECO:0007669"/>
    <property type="project" value="TreeGrafter"/>
</dbReference>
<dbReference type="GO" id="GO:0004674">
    <property type="term" value="F:protein serine/threonine kinase activity"/>
    <property type="evidence" value="ECO:0007669"/>
    <property type="project" value="TreeGrafter"/>
</dbReference>
<evidence type="ECO:0000256" key="4">
    <source>
        <dbReference type="SAM" id="MobiDB-lite"/>
    </source>
</evidence>
<dbReference type="InterPro" id="IPR008271">
    <property type="entry name" value="Ser/Thr_kinase_AS"/>
</dbReference>
<dbReference type="PROSITE" id="PS00108">
    <property type="entry name" value="PROTEIN_KINASE_ST"/>
    <property type="match status" value="1"/>
</dbReference>
<dbReference type="EMBL" id="CP086719">
    <property type="protein sequence ID" value="WOO84789.1"/>
    <property type="molecule type" value="Genomic_DNA"/>
</dbReference>
<dbReference type="SMART" id="SM00220">
    <property type="entry name" value="S_TKc"/>
    <property type="match status" value="1"/>
</dbReference>